<dbReference type="InterPro" id="IPR045518">
    <property type="entry name" value="2EXR"/>
</dbReference>
<dbReference type="Proteomes" id="UP000235371">
    <property type="component" value="Unassembled WGS sequence"/>
</dbReference>
<feature type="domain" description="2EXR" evidence="1">
    <location>
        <begin position="3"/>
        <end position="74"/>
    </location>
</feature>
<dbReference type="InParanoid" id="A0A2J6TTL5"/>
<dbReference type="Pfam" id="PF20150">
    <property type="entry name" value="2EXR"/>
    <property type="match status" value="1"/>
</dbReference>
<evidence type="ECO:0000259" key="1">
    <source>
        <dbReference type="Pfam" id="PF20150"/>
    </source>
</evidence>
<gene>
    <name evidence="2" type="ORF">K444DRAFT_606639</name>
</gene>
<protein>
    <recommendedName>
        <fullName evidence="1">2EXR domain-containing protein</fullName>
    </recommendedName>
</protein>
<dbReference type="EMBL" id="KZ613743">
    <property type="protein sequence ID" value="PMD66364.1"/>
    <property type="molecule type" value="Genomic_DNA"/>
</dbReference>
<dbReference type="RefSeq" id="XP_024743268.1">
    <property type="nucleotide sequence ID" value="XM_024879031.1"/>
</dbReference>
<dbReference type="GeneID" id="36587108"/>
<reference evidence="2 3" key="1">
    <citation type="submission" date="2016-04" db="EMBL/GenBank/DDBJ databases">
        <title>A degradative enzymes factory behind the ericoid mycorrhizal symbiosis.</title>
        <authorList>
            <consortium name="DOE Joint Genome Institute"/>
            <person name="Martino E."/>
            <person name="Morin E."/>
            <person name="Grelet G."/>
            <person name="Kuo A."/>
            <person name="Kohler A."/>
            <person name="Daghino S."/>
            <person name="Barry K."/>
            <person name="Choi C."/>
            <person name="Cichocki N."/>
            <person name="Clum A."/>
            <person name="Copeland A."/>
            <person name="Hainaut M."/>
            <person name="Haridas S."/>
            <person name="Labutti K."/>
            <person name="Lindquist E."/>
            <person name="Lipzen A."/>
            <person name="Khouja H.-R."/>
            <person name="Murat C."/>
            <person name="Ohm R."/>
            <person name="Olson A."/>
            <person name="Spatafora J."/>
            <person name="Veneault-Fourrey C."/>
            <person name="Henrissat B."/>
            <person name="Grigoriev I."/>
            <person name="Martin F."/>
            <person name="Perotto S."/>
        </authorList>
    </citation>
    <scope>NUCLEOTIDE SEQUENCE [LARGE SCALE GENOMIC DNA]</scope>
    <source>
        <strain evidence="2 3">E</strain>
    </source>
</reference>
<keyword evidence="3" id="KW-1185">Reference proteome</keyword>
<evidence type="ECO:0000313" key="2">
    <source>
        <dbReference type="EMBL" id="PMD66364.1"/>
    </source>
</evidence>
<accession>A0A2J6TTL5</accession>
<name>A0A2J6TTL5_9HELO</name>
<proteinExistence type="predicted"/>
<dbReference type="AlphaFoldDB" id="A0A2J6TTL5"/>
<organism evidence="2 3">
    <name type="scientific">Hyaloscypha bicolor E</name>
    <dbReference type="NCBI Taxonomy" id="1095630"/>
    <lineage>
        <taxon>Eukaryota</taxon>
        <taxon>Fungi</taxon>
        <taxon>Dikarya</taxon>
        <taxon>Ascomycota</taxon>
        <taxon>Pezizomycotina</taxon>
        <taxon>Leotiomycetes</taxon>
        <taxon>Helotiales</taxon>
        <taxon>Hyaloscyphaceae</taxon>
        <taxon>Hyaloscypha</taxon>
        <taxon>Hyaloscypha bicolor</taxon>
    </lineage>
</organism>
<evidence type="ECO:0000313" key="3">
    <source>
        <dbReference type="Proteomes" id="UP000235371"/>
    </source>
</evidence>
<sequence length="174" mass="19929">MIKLRFKIWGMGDPRLVEVIHDGNGVFISKTLVPNILHATAESRRERLRRYVELDLSSGLQGNITYIDWNTDTLKICTEVTLQAIFRPENVRILEPYEPSRIAIPLDSLPTFPTGLRASDPFRKMEELHVIRATPSVTMGVRNLDLVWVYVSQPTHTVAEHKREFEGCCHRGCC</sequence>